<keyword evidence="2" id="KW-1185">Reference proteome</keyword>
<dbReference type="AlphaFoldDB" id="A0A316AAS5"/>
<accession>A0A316AAS5</accession>
<protein>
    <submittedName>
        <fullName evidence="1">Uncharacterized protein</fullName>
    </submittedName>
</protein>
<dbReference type="Proteomes" id="UP000245469">
    <property type="component" value="Unassembled WGS sequence"/>
</dbReference>
<name>A0A316AAS5_9ACTN</name>
<gene>
    <name evidence="1" type="ORF">BXY45_14421</name>
</gene>
<organism evidence="1 2">
    <name type="scientific">Quadrisphaera granulorum</name>
    <dbReference type="NCBI Taxonomy" id="317664"/>
    <lineage>
        <taxon>Bacteria</taxon>
        <taxon>Bacillati</taxon>
        <taxon>Actinomycetota</taxon>
        <taxon>Actinomycetes</taxon>
        <taxon>Kineosporiales</taxon>
        <taxon>Kineosporiaceae</taxon>
        <taxon>Quadrisphaera</taxon>
    </lineage>
</organism>
<reference evidence="1 2" key="1">
    <citation type="submission" date="2018-03" db="EMBL/GenBank/DDBJ databases">
        <title>Genomic Encyclopedia of Archaeal and Bacterial Type Strains, Phase II (KMG-II): from individual species to whole genera.</title>
        <authorList>
            <person name="Goeker M."/>
        </authorList>
    </citation>
    <scope>NUCLEOTIDE SEQUENCE [LARGE SCALE GENOMIC DNA]</scope>
    <source>
        <strain evidence="1 2">DSM 44889</strain>
    </source>
</reference>
<evidence type="ECO:0000313" key="2">
    <source>
        <dbReference type="Proteomes" id="UP000245469"/>
    </source>
</evidence>
<evidence type="ECO:0000313" key="1">
    <source>
        <dbReference type="EMBL" id="PWJ46917.1"/>
    </source>
</evidence>
<sequence>MAVPECDSAMRDRVRRDVKDDGHVLGDAAAEGQLQLASLDALRELPGCLSAKRPPPAPPG</sequence>
<comment type="caution">
    <text evidence="1">The sequence shown here is derived from an EMBL/GenBank/DDBJ whole genome shotgun (WGS) entry which is preliminary data.</text>
</comment>
<dbReference type="EMBL" id="QGDQ01000044">
    <property type="protein sequence ID" value="PWJ46917.1"/>
    <property type="molecule type" value="Genomic_DNA"/>
</dbReference>
<proteinExistence type="predicted"/>